<accession>A0A5N6K2H3</accession>
<reference evidence="2 3" key="1">
    <citation type="submission" date="2019-06" db="EMBL/GenBank/DDBJ databases">
        <title>Genome Sequence of the Brown Rot Fungal Pathogen Monilinia laxa.</title>
        <authorList>
            <person name="De Miccolis Angelini R.M."/>
            <person name="Landi L."/>
            <person name="Abate D."/>
            <person name="Pollastro S."/>
            <person name="Romanazzi G."/>
            <person name="Faretra F."/>
        </authorList>
    </citation>
    <scope>NUCLEOTIDE SEQUENCE [LARGE SCALE GENOMIC DNA]</scope>
    <source>
        <strain evidence="2 3">Mlax316</strain>
    </source>
</reference>
<comment type="caution">
    <text evidence="2">The sequence shown here is derived from an EMBL/GenBank/DDBJ whole genome shotgun (WGS) entry which is preliminary data.</text>
</comment>
<keyword evidence="1" id="KW-0732">Signal</keyword>
<name>A0A5N6K2H3_MONLA</name>
<dbReference type="Proteomes" id="UP000326757">
    <property type="component" value="Unassembled WGS sequence"/>
</dbReference>
<proteinExistence type="predicted"/>
<sequence>MVTIALLSSLIQSLVPQSDEEDEVCRYLINFILIISTTKKKVLFNTITQIPPDTNQYHNNHKRQEQLIESGLQSAICNLQSTNYNEQRIP</sequence>
<evidence type="ECO:0000256" key="1">
    <source>
        <dbReference type="SAM" id="SignalP"/>
    </source>
</evidence>
<organism evidence="2 3">
    <name type="scientific">Monilinia laxa</name>
    <name type="common">Brown rot fungus</name>
    <name type="synonym">Sclerotinia laxa</name>
    <dbReference type="NCBI Taxonomy" id="61186"/>
    <lineage>
        <taxon>Eukaryota</taxon>
        <taxon>Fungi</taxon>
        <taxon>Dikarya</taxon>
        <taxon>Ascomycota</taxon>
        <taxon>Pezizomycotina</taxon>
        <taxon>Leotiomycetes</taxon>
        <taxon>Helotiales</taxon>
        <taxon>Sclerotiniaceae</taxon>
        <taxon>Monilinia</taxon>
    </lineage>
</organism>
<keyword evidence="3" id="KW-1185">Reference proteome</keyword>
<gene>
    <name evidence="2" type="ORF">EYC80_009113</name>
</gene>
<evidence type="ECO:0008006" key="4">
    <source>
        <dbReference type="Google" id="ProtNLM"/>
    </source>
</evidence>
<evidence type="ECO:0000313" key="2">
    <source>
        <dbReference type="EMBL" id="KAB8296350.1"/>
    </source>
</evidence>
<dbReference type="AlphaFoldDB" id="A0A5N6K2H3"/>
<feature type="chain" id="PRO_5024836529" description="LAGLIDADG endonuclease" evidence="1">
    <location>
        <begin position="17"/>
        <end position="90"/>
    </location>
</feature>
<evidence type="ECO:0000313" key="3">
    <source>
        <dbReference type="Proteomes" id="UP000326757"/>
    </source>
</evidence>
<dbReference type="EMBL" id="VIGI01000009">
    <property type="protein sequence ID" value="KAB8296350.1"/>
    <property type="molecule type" value="Genomic_DNA"/>
</dbReference>
<feature type="signal peptide" evidence="1">
    <location>
        <begin position="1"/>
        <end position="16"/>
    </location>
</feature>
<protein>
    <recommendedName>
        <fullName evidence="4">LAGLIDADG endonuclease</fullName>
    </recommendedName>
</protein>